<comment type="caution">
    <text evidence="1">The sequence shown here is derived from an EMBL/GenBank/DDBJ whole genome shotgun (WGS) entry which is preliminary data.</text>
</comment>
<accession>A0A6A3PB82</accession>
<organism evidence="1 2">
    <name type="scientific">Phytophthora fragariae</name>
    <dbReference type="NCBI Taxonomy" id="53985"/>
    <lineage>
        <taxon>Eukaryota</taxon>
        <taxon>Sar</taxon>
        <taxon>Stramenopiles</taxon>
        <taxon>Oomycota</taxon>
        <taxon>Peronosporomycetes</taxon>
        <taxon>Peronosporales</taxon>
        <taxon>Peronosporaceae</taxon>
        <taxon>Phytophthora</taxon>
    </lineage>
</organism>
<name>A0A6A3PB82_9STRA</name>
<sequence>PVLGVRANICR</sequence>
<evidence type="ECO:0000313" key="2">
    <source>
        <dbReference type="Proteomes" id="UP000440732"/>
    </source>
</evidence>
<protein>
    <submittedName>
        <fullName evidence="1">Uncharacterized protein</fullName>
    </submittedName>
</protein>
<gene>
    <name evidence="1" type="ORF">PF006_g33589</name>
</gene>
<feature type="non-terminal residue" evidence="1">
    <location>
        <position position="1"/>
    </location>
</feature>
<proteinExistence type="predicted"/>
<evidence type="ECO:0000313" key="1">
    <source>
        <dbReference type="EMBL" id="KAE9053353.1"/>
    </source>
</evidence>
<dbReference type="Proteomes" id="UP000440732">
    <property type="component" value="Unassembled WGS sequence"/>
</dbReference>
<dbReference type="EMBL" id="QXGA01012975">
    <property type="protein sequence ID" value="KAE9053353.1"/>
    <property type="molecule type" value="Genomic_DNA"/>
</dbReference>
<reference evidence="1 2" key="1">
    <citation type="submission" date="2018-08" db="EMBL/GenBank/DDBJ databases">
        <title>Genomic investigation of the strawberry pathogen Phytophthora fragariae indicates pathogenicity is determined by transcriptional variation in three key races.</title>
        <authorList>
            <person name="Adams T.M."/>
            <person name="Armitage A.D."/>
            <person name="Sobczyk M.K."/>
            <person name="Bates H.J."/>
            <person name="Dunwell J.M."/>
            <person name="Nellist C.F."/>
            <person name="Harrison R.J."/>
        </authorList>
    </citation>
    <scope>NUCLEOTIDE SEQUENCE [LARGE SCALE GENOMIC DNA]</scope>
    <source>
        <strain evidence="1 2">NOV-5</strain>
    </source>
</reference>